<keyword evidence="1" id="KW-0812">Transmembrane</keyword>
<comment type="caution">
    <text evidence="2">The sequence shown here is derived from an EMBL/GenBank/DDBJ whole genome shotgun (WGS) entry which is preliminary data.</text>
</comment>
<name>A0ABU6Z1K6_9FABA</name>
<organism evidence="2 3">
    <name type="scientific">Stylosanthes scabra</name>
    <dbReference type="NCBI Taxonomy" id="79078"/>
    <lineage>
        <taxon>Eukaryota</taxon>
        <taxon>Viridiplantae</taxon>
        <taxon>Streptophyta</taxon>
        <taxon>Embryophyta</taxon>
        <taxon>Tracheophyta</taxon>
        <taxon>Spermatophyta</taxon>
        <taxon>Magnoliopsida</taxon>
        <taxon>eudicotyledons</taxon>
        <taxon>Gunneridae</taxon>
        <taxon>Pentapetalae</taxon>
        <taxon>rosids</taxon>
        <taxon>fabids</taxon>
        <taxon>Fabales</taxon>
        <taxon>Fabaceae</taxon>
        <taxon>Papilionoideae</taxon>
        <taxon>50 kb inversion clade</taxon>
        <taxon>dalbergioids sensu lato</taxon>
        <taxon>Dalbergieae</taxon>
        <taxon>Pterocarpus clade</taxon>
        <taxon>Stylosanthes</taxon>
    </lineage>
</organism>
<reference evidence="2 3" key="1">
    <citation type="journal article" date="2023" name="Plants (Basel)">
        <title>Bridging the Gap: Combining Genomics and Transcriptomics Approaches to Understand Stylosanthes scabra, an Orphan Legume from the Brazilian Caatinga.</title>
        <authorList>
            <person name="Ferreira-Neto J.R.C."/>
            <person name="da Silva M.D."/>
            <person name="Binneck E."/>
            <person name="de Melo N.F."/>
            <person name="da Silva R.H."/>
            <person name="de Melo A.L.T.M."/>
            <person name="Pandolfi V."/>
            <person name="Bustamante F.O."/>
            <person name="Brasileiro-Vidal A.C."/>
            <person name="Benko-Iseppon A.M."/>
        </authorList>
    </citation>
    <scope>NUCLEOTIDE SEQUENCE [LARGE SCALE GENOMIC DNA]</scope>
    <source>
        <tissue evidence="2">Leaves</tissue>
    </source>
</reference>
<proteinExistence type="predicted"/>
<evidence type="ECO:0000256" key="1">
    <source>
        <dbReference type="SAM" id="Phobius"/>
    </source>
</evidence>
<dbReference type="EMBL" id="JASCZI010271878">
    <property type="protein sequence ID" value="MED6216490.1"/>
    <property type="molecule type" value="Genomic_DNA"/>
</dbReference>
<keyword evidence="1" id="KW-0472">Membrane</keyword>
<evidence type="ECO:0000313" key="2">
    <source>
        <dbReference type="EMBL" id="MED6216490.1"/>
    </source>
</evidence>
<evidence type="ECO:0000313" key="3">
    <source>
        <dbReference type="Proteomes" id="UP001341840"/>
    </source>
</evidence>
<feature type="transmembrane region" description="Helical" evidence="1">
    <location>
        <begin position="29"/>
        <end position="47"/>
    </location>
</feature>
<protein>
    <recommendedName>
        <fullName evidence="4">Secreted protein</fullName>
    </recommendedName>
</protein>
<evidence type="ECO:0008006" key="4">
    <source>
        <dbReference type="Google" id="ProtNLM"/>
    </source>
</evidence>
<dbReference type="Proteomes" id="UP001341840">
    <property type="component" value="Unassembled WGS sequence"/>
</dbReference>
<keyword evidence="3" id="KW-1185">Reference proteome</keyword>
<accession>A0ABU6Z1K6</accession>
<sequence>MSLLPPTLPTIVAFSSLLTAAATHFRSLWVVVLHCLLVMLGFHKIIAASISTGSASHYVAAYRPHPCVILRRRCAVPLPHH</sequence>
<keyword evidence="1" id="KW-1133">Transmembrane helix</keyword>
<gene>
    <name evidence="2" type="ORF">PIB30_008186</name>
</gene>